<reference evidence="1" key="1">
    <citation type="submission" date="2021-06" db="EMBL/GenBank/DDBJ databases">
        <title>Comparative genomics, transcriptomics and evolutionary studies reveal genomic signatures of adaptation to plant cell wall in hemibiotrophic fungi.</title>
        <authorList>
            <consortium name="DOE Joint Genome Institute"/>
            <person name="Baroncelli R."/>
            <person name="Diaz J.F."/>
            <person name="Benocci T."/>
            <person name="Peng M."/>
            <person name="Battaglia E."/>
            <person name="Haridas S."/>
            <person name="Andreopoulos W."/>
            <person name="Labutti K."/>
            <person name="Pangilinan J."/>
            <person name="Floch G.L."/>
            <person name="Makela M.R."/>
            <person name="Henrissat B."/>
            <person name="Grigoriev I.V."/>
            <person name="Crouch J.A."/>
            <person name="De Vries R.P."/>
            <person name="Sukno S.A."/>
            <person name="Thon M.R."/>
        </authorList>
    </citation>
    <scope>NUCLEOTIDE SEQUENCE</scope>
    <source>
        <strain evidence="1">CBS 125086</strain>
    </source>
</reference>
<gene>
    <name evidence="1" type="ORF">LY79DRAFT_583468</name>
</gene>
<accession>A0AAD8PP55</accession>
<organism evidence="1 2">
    <name type="scientific">Colletotrichum navitas</name>
    <dbReference type="NCBI Taxonomy" id="681940"/>
    <lineage>
        <taxon>Eukaryota</taxon>
        <taxon>Fungi</taxon>
        <taxon>Dikarya</taxon>
        <taxon>Ascomycota</taxon>
        <taxon>Pezizomycotina</taxon>
        <taxon>Sordariomycetes</taxon>
        <taxon>Hypocreomycetidae</taxon>
        <taxon>Glomerellales</taxon>
        <taxon>Glomerellaceae</taxon>
        <taxon>Colletotrichum</taxon>
        <taxon>Colletotrichum graminicola species complex</taxon>
    </lineage>
</organism>
<dbReference type="AlphaFoldDB" id="A0AAD8PP55"/>
<dbReference type="EMBL" id="JAHLJV010000087">
    <property type="protein sequence ID" value="KAK1573712.1"/>
    <property type="molecule type" value="Genomic_DNA"/>
</dbReference>
<dbReference type="RefSeq" id="XP_060409304.1">
    <property type="nucleotide sequence ID" value="XM_060560324.1"/>
</dbReference>
<sequence>MRLVAMQPKSHRVALLGIGVVPGFVLGSKFERVKVFVGGLRFALVGFSGGLGKLPEFQTVTDKIHICLPAPRFNNKTTLIDTAEGLQNIEINYTGLKGETIASGVNFIAQRISRHPPPIHSYLPGHCVLSISAVITKAEGHSKVFVNISFNEESLRLVTSGAHDGTITWNFEWSKIPTEEGQNPQLINVNATIWNGIVGPLAKTSIIVQGYIVHFVILQRQE</sequence>
<dbReference type="Proteomes" id="UP001230504">
    <property type="component" value="Unassembled WGS sequence"/>
</dbReference>
<protein>
    <submittedName>
        <fullName evidence="1">Uncharacterized protein</fullName>
    </submittedName>
</protein>
<dbReference type="GeneID" id="85444564"/>
<evidence type="ECO:0000313" key="2">
    <source>
        <dbReference type="Proteomes" id="UP001230504"/>
    </source>
</evidence>
<comment type="caution">
    <text evidence="1">The sequence shown here is derived from an EMBL/GenBank/DDBJ whole genome shotgun (WGS) entry which is preliminary data.</text>
</comment>
<proteinExistence type="predicted"/>
<evidence type="ECO:0000313" key="1">
    <source>
        <dbReference type="EMBL" id="KAK1573712.1"/>
    </source>
</evidence>
<keyword evidence="2" id="KW-1185">Reference proteome</keyword>
<name>A0AAD8PP55_9PEZI</name>